<name>A0A450TUW8_9GAMM</name>
<dbReference type="AlphaFoldDB" id="A0A450TUW8"/>
<evidence type="ECO:0000256" key="1">
    <source>
        <dbReference type="SAM" id="MobiDB-lite"/>
    </source>
</evidence>
<proteinExistence type="predicted"/>
<gene>
    <name evidence="2" type="ORF">BECKFW1821C_GA0114237_10378</name>
</gene>
<feature type="region of interest" description="Disordered" evidence="1">
    <location>
        <begin position="1"/>
        <end position="29"/>
    </location>
</feature>
<sequence length="43" mass="4888">MSTMRGKSCTKDSSLKRNDSHRDFGCGQPLELSDLDKLFLRGR</sequence>
<protein>
    <submittedName>
        <fullName evidence="2">Uncharacterized protein</fullName>
    </submittedName>
</protein>
<evidence type="ECO:0000313" key="2">
    <source>
        <dbReference type="EMBL" id="VFJ72764.1"/>
    </source>
</evidence>
<feature type="compositionally biased region" description="Basic and acidic residues" evidence="1">
    <location>
        <begin position="9"/>
        <end position="24"/>
    </location>
</feature>
<reference evidence="2" key="1">
    <citation type="submission" date="2019-02" db="EMBL/GenBank/DDBJ databases">
        <authorList>
            <person name="Gruber-Vodicka R. H."/>
            <person name="Seah K. B. B."/>
        </authorList>
    </citation>
    <scope>NUCLEOTIDE SEQUENCE</scope>
    <source>
        <strain evidence="2">BECK_BZ131</strain>
    </source>
</reference>
<accession>A0A450TUW8</accession>
<organism evidence="2">
    <name type="scientific">Candidatus Kentrum sp. FW</name>
    <dbReference type="NCBI Taxonomy" id="2126338"/>
    <lineage>
        <taxon>Bacteria</taxon>
        <taxon>Pseudomonadati</taxon>
        <taxon>Pseudomonadota</taxon>
        <taxon>Gammaproteobacteria</taxon>
        <taxon>Candidatus Kentrum</taxon>
    </lineage>
</organism>
<dbReference type="EMBL" id="CAADFE010000037">
    <property type="protein sequence ID" value="VFJ72764.1"/>
    <property type="molecule type" value="Genomic_DNA"/>
</dbReference>